<accession>A0A482WGA9</accession>
<sequence length="64" mass="7105">MIFNAKNRTPVPGKPGKKTKVRAIWGKVTRPHGCSGAVRAKFKSNLPATAMGRRIRIMLYPSRV</sequence>
<keyword evidence="2" id="KW-0689">Ribosomal protein</keyword>
<dbReference type="OrthoDB" id="1166329at2759"/>
<organism evidence="6 7">
    <name type="scientific">Laodelphax striatellus</name>
    <name type="common">Small brown planthopper</name>
    <name type="synonym">Delphax striatella</name>
    <dbReference type="NCBI Taxonomy" id="195883"/>
    <lineage>
        <taxon>Eukaryota</taxon>
        <taxon>Metazoa</taxon>
        <taxon>Ecdysozoa</taxon>
        <taxon>Arthropoda</taxon>
        <taxon>Hexapoda</taxon>
        <taxon>Insecta</taxon>
        <taxon>Pterygota</taxon>
        <taxon>Neoptera</taxon>
        <taxon>Paraneoptera</taxon>
        <taxon>Hemiptera</taxon>
        <taxon>Auchenorrhyncha</taxon>
        <taxon>Fulgoroidea</taxon>
        <taxon>Delphacidae</taxon>
        <taxon>Criomorphinae</taxon>
        <taxon>Laodelphax</taxon>
    </lineage>
</organism>
<dbReference type="PANTHER" id="PTHR10902">
    <property type="entry name" value="60S RIBOSOMAL PROTEIN L35A"/>
    <property type="match status" value="1"/>
</dbReference>
<dbReference type="SUPFAM" id="SSF50447">
    <property type="entry name" value="Translation proteins"/>
    <property type="match status" value="1"/>
</dbReference>
<evidence type="ECO:0000313" key="6">
    <source>
        <dbReference type="EMBL" id="RZF32569.1"/>
    </source>
</evidence>
<keyword evidence="7" id="KW-1185">Reference proteome</keyword>
<evidence type="ECO:0000256" key="4">
    <source>
        <dbReference type="ARBA" id="ARBA00035228"/>
    </source>
</evidence>
<keyword evidence="3" id="KW-0687">Ribonucleoprotein</keyword>
<dbReference type="InterPro" id="IPR009000">
    <property type="entry name" value="Transl_B-barrel_sf"/>
</dbReference>
<dbReference type="EMBL" id="QKKF02036623">
    <property type="protein sequence ID" value="RZF32569.1"/>
    <property type="molecule type" value="Genomic_DNA"/>
</dbReference>
<evidence type="ECO:0000256" key="5">
    <source>
        <dbReference type="ARBA" id="ARBA00035530"/>
    </source>
</evidence>
<comment type="caution">
    <text evidence="6">The sequence shown here is derived from an EMBL/GenBank/DDBJ whole genome shotgun (WGS) entry which is preliminary data.</text>
</comment>
<dbReference type="PROSITE" id="PS01105">
    <property type="entry name" value="RIBOSOMAL_L35AE"/>
    <property type="match status" value="1"/>
</dbReference>
<dbReference type="STRING" id="195883.A0A482WGA9"/>
<dbReference type="GO" id="GO:0006412">
    <property type="term" value="P:translation"/>
    <property type="evidence" value="ECO:0007669"/>
    <property type="project" value="InterPro"/>
</dbReference>
<gene>
    <name evidence="6" type="ORF">LSTR_LSTR013972</name>
</gene>
<dbReference type="InterPro" id="IPR038661">
    <property type="entry name" value="Ribosomal_eL33_sf"/>
</dbReference>
<dbReference type="InterPro" id="IPR001780">
    <property type="entry name" value="Ribosomal_eL33"/>
</dbReference>
<dbReference type="SMR" id="A0A482WGA9"/>
<proteinExistence type="inferred from homology"/>
<dbReference type="AlphaFoldDB" id="A0A482WGA9"/>
<evidence type="ECO:0000256" key="3">
    <source>
        <dbReference type="ARBA" id="ARBA00023274"/>
    </source>
</evidence>
<dbReference type="Gene3D" id="2.40.10.190">
    <property type="entry name" value="translation elongation factor selb, chain A, domain 4"/>
    <property type="match status" value="1"/>
</dbReference>
<dbReference type="GO" id="GO:0005840">
    <property type="term" value="C:ribosome"/>
    <property type="evidence" value="ECO:0007669"/>
    <property type="project" value="UniProtKB-KW"/>
</dbReference>
<comment type="similarity">
    <text evidence="1">Belongs to the eukaryotic ribosomal protein eL33 family.</text>
</comment>
<dbReference type="Pfam" id="PF01247">
    <property type="entry name" value="Ribosomal_L35Ae"/>
    <property type="match status" value="1"/>
</dbReference>
<dbReference type="InterPro" id="IPR018266">
    <property type="entry name" value="Ribosomal_eL33_CS"/>
</dbReference>
<protein>
    <recommendedName>
        <fullName evidence="4">Large ribosomal subunit protein eL33</fullName>
    </recommendedName>
    <alternativeName>
        <fullName evidence="5">60S ribosomal protein L35a</fullName>
    </alternativeName>
</protein>
<dbReference type="Proteomes" id="UP000291343">
    <property type="component" value="Unassembled WGS sequence"/>
</dbReference>
<dbReference type="InParanoid" id="A0A482WGA9"/>
<evidence type="ECO:0000313" key="7">
    <source>
        <dbReference type="Proteomes" id="UP000291343"/>
    </source>
</evidence>
<evidence type="ECO:0000256" key="1">
    <source>
        <dbReference type="ARBA" id="ARBA00009269"/>
    </source>
</evidence>
<dbReference type="GO" id="GO:0003735">
    <property type="term" value="F:structural constituent of ribosome"/>
    <property type="evidence" value="ECO:0007669"/>
    <property type="project" value="InterPro"/>
</dbReference>
<dbReference type="GO" id="GO:1990904">
    <property type="term" value="C:ribonucleoprotein complex"/>
    <property type="evidence" value="ECO:0007669"/>
    <property type="project" value="UniProtKB-KW"/>
</dbReference>
<name>A0A482WGA9_LAOST</name>
<reference evidence="6 7" key="1">
    <citation type="journal article" date="2017" name="Gigascience">
        <title>Genome sequence of the small brown planthopper, Laodelphax striatellus.</title>
        <authorList>
            <person name="Zhu J."/>
            <person name="Jiang F."/>
            <person name="Wang X."/>
            <person name="Yang P."/>
            <person name="Bao Y."/>
            <person name="Zhao W."/>
            <person name="Wang W."/>
            <person name="Lu H."/>
            <person name="Wang Q."/>
            <person name="Cui N."/>
            <person name="Li J."/>
            <person name="Chen X."/>
            <person name="Luo L."/>
            <person name="Yu J."/>
            <person name="Kang L."/>
            <person name="Cui F."/>
        </authorList>
    </citation>
    <scope>NUCLEOTIDE SEQUENCE [LARGE SCALE GENOMIC DNA]</scope>
    <source>
        <strain evidence="6">Lst14</strain>
    </source>
</reference>
<evidence type="ECO:0000256" key="2">
    <source>
        <dbReference type="ARBA" id="ARBA00022980"/>
    </source>
</evidence>